<dbReference type="EC" id="2.3.1.46" evidence="4"/>
<evidence type="ECO:0000313" key="4">
    <source>
        <dbReference type="EMBL" id="SUB18981.1"/>
    </source>
</evidence>
<keyword evidence="1" id="KW-0028">Amino-acid biosynthesis</keyword>
<keyword evidence="5" id="KW-1185">Reference proteome</keyword>
<dbReference type="AlphaFoldDB" id="A0A379AME6"/>
<sequence length="65" mass="7738">MSIIAIMKRGVNPEVPYNYFPQDNPVLPPRATWRSHGNLLFSNWLNYYVYQITPFDLRHMNPTLE</sequence>
<dbReference type="Proteomes" id="UP000254640">
    <property type="component" value="Unassembled WGS sequence"/>
</dbReference>
<name>A0A379AME6_ENTAG</name>
<dbReference type="PANTHER" id="PTHR20919:SF0">
    <property type="entry name" value="HOMOSERINE O-SUCCINYLTRANSFERASE"/>
    <property type="match status" value="1"/>
</dbReference>
<dbReference type="Gene3D" id="3.40.50.880">
    <property type="match status" value="1"/>
</dbReference>
<accession>A0A379AME6</accession>
<keyword evidence="3 4" id="KW-0012">Acyltransferase</keyword>
<dbReference type="InterPro" id="IPR033752">
    <property type="entry name" value="MetA_family"/>
</dbReference>
<dbReference type="InterPro" id="IPR029062">
    <property type="entry name" value="Class_I_gatase-like"/>
</dbReference>
<evidence type="ECO:0000256" key="1">
    <source>
        <dbReference type="ARBA" id="ARBA00022605"/>
    </source>
</evidence>
<evidence type="ECO:0000256" key="3">
    <source>
        <dbReference type="ARBA" id="ARBA00023315"/>
    </source>
</evidence>
<dbReference type="PANTHER" id="PTHR20919">
    <property type="entry name" value="HOMOSERINE O-SUCCINYLTRANSFERASE"/>
    <property type="match status" value="1"/>
</dbReference>
<protein>
    <submittedName>
        <fullName evidence="4">Homoserine O-succinyltransferase</fullName>
        <ecNumber evidence="4">2.3.1.46</ecNumber>
    </submittedName>
</protein>
<dbReference type="GO" id="GO:0008899">
    <property type="term" value="F:homoserine O-succinyltransferase activity"/>
    <property type="evidence" value="ECO:0007669"/>
    <property type="project" value="UniProtKB-EC"/>
</dbReference>
<dbReference type="EMBL" id="UGSO01000001">
    <property type="protein sequence ID" value="SUB18981.1"/>
    <property type="molecule type" value="Genomic_DNA"/>
</dbReference>
<reference evidence="4 5" key="1">
    <citation type="submission" date="2018-06" db="EMBL/GenBank/DDBJ databases">
        <authorList>
            <consortium name="Pathogen Informatics"/>
            <person name="Doyle S."/>
        </authorList>
    </citation>
    <scope>NUCLEOTIDE SEQUENCE [LARGE SCALE GENOMIC DNA]</scope>
    <source>
        <strain evidence="4 5">NCTC9381</strain>
    </source>
</reference>
<proteinExistence type="predicted"/>
<gene>
    <name evidence="4" type="primary">metA_1</name>
    <name evidence="4" type="ORF">NCTC9381_04956</name>
</gene>
<dbReference type="SUPFAM" id="SSF52317">
    <property type="entry name" value="Class I glutamine amidotransferase-like"/>
    <property type="match status" value="1"/>
</dbReference>
<organism evidence="4 5">
    <name type="scientific">Enterobacter agglomerans</name>
    <name type="common">Erwinia herbicola</name>
    <name type="synonym">Pantoea agglomerans</name>
    <dbReference type="NCBI Taxonomy" id="549"/>
    <lineage>
        <taxon>Bacteria</taxon>
        <taxon>Pseudomonadati</taxon>
        <taxon>Pseudomonadota</taxon>
        <taxon>Gammaproteobacteria</taxon>
        <taxon>Enterobacterales</taxon>
        <taxon>Erwiniaceae</taxon>
        <taxon>Pantoea</taxon>
        <taxon>Pantoea agglomerans group</taxon>
    </lineage>
</organism>
<evidence type="ECO:0000256" key="2">
    <source>
        <dbReference type="ARBA" id="ARBA00022679"/>
    </source>
</evidence>
<dbReference type="GO" id="GO:0008652">
    <property type="term" value="P:amino acid biosynthetic process"/>
    <property type="evidence" value="ECO:0007669"/>
    <property type="project" value="UniProtKB-KW"/>
</dbReference>
<evidence type="ECO:0000313" key="5">
    <source>
        <dbReference type="Proteomes" id="UP000254640"/>
    </source>
</evidence>
<dbReference type="Pfam" id="PF04204">
    <property type="entry name" value="HTS"/>
    <property type="match status" value="1"/>
</dbReference>
<keyword evidence="2 4" id="KW-0808">Transferase</keyword>